<dbReference type="SUPFAM" id="SSF56112">
    <property type="entry name" value="Protein kinase-like (PK-like)"/>
    <property type="match status" value="1"/>
</dbReference>
<evidence type="ECO:0000259" key="1">
    <source>
        <dbReference type="Pfam" id="PF01636"/>
    </source>
</evidence>
<dbReference type="InterPro" id="IPR011009">
    <property type="entry name" value="Kinase-like_dom_sf"/>
</dbReference>
<name>A0A4T0VU45_9PEZI</name>
<protein>
    <recommendedName>
        <fullName evidence="1">Aminoglycoside phosphotransferase domain-containing protein</fullName>
    </recommendedName>
</protein>
<dbReference type="EMBL" id="MWPZ01000006">
    <property type="protein sequence ID" value="TIC95866.1"/>
    <property type="molecule type" value="Genomic_DNA"/>
</dbReference>
<dbReference type="PANTHER" id="PTHR21310">
    <property type="entry name" value="AMINOGLYCOSIDE PHOSPHOTRANSFERASE-RELATED-RELATED"/>
    <property type="match status" value="1"/>
</dbReference>
<dbReference type="OrthoDB" id="4836165at2759"/>
<evidence type="ECO:0000313" key="2">
    <source>
        <dbReference type="EMBL" id="TIC95866.1"/>
    </source>
</evidence>
<reference evidence="2 3" key="1">
    <citation type="journal article" date="2019" name="Genome Biol. Evol.">
        <title>Genomic Plasticity Mediated by Transposable Elements in the Plant Pathogenic Fungus Colletotrichum higginsianum.</title>
        <authorList>
            <person name="Tsushima A."/>
            <person name="Gan P."/>
            <person name="Kumakura N."/>
            <person name="Narusaka M."/>
            <person name="Takano Y."/>
            <person name="Narusaka Y."/>
            <person name="Shirasu K."/>
        </authorList>
    </citation>
    <scope>NUCLEOTIDE SEQUENCE [LARGE SCALE GENOMIC DNA]</scope>
    <source>
        <strain evidence="2 3">MAFF305635-RFP</strain>
    </source>
</reference>
<comment type="caution">
    <text evidence="2">The sequence shown here is derived from an EMBL/GenBank/DDBJ whole genome shotgun (WGS) entry which is preliminary data.</text>
</comment>
<dbReference type="Pfam" id="PF01636">
    <property type="entry name" value="APH"/>
    <property type="match status" value="1"/>
</dbReference>
<dbReference type="InterPro" id="IPR002575">
    <property type="entry name" value="Aminoglycoside_PTrfase"/>
</dbReference>
<sequence length="401" mass="44756">MAADSSVSWTTVPGFLQDSDAQTARCFRRVRWDRLCSIASNANRGLKCVPLDRVASGLNNVVRELEFSDQTRWAARVPIERGGPPQARRIKLGDEVATMQFITERSSLPVPRVLTYDTDEDNAAAAPFMLIEVLPGIVAMDALGGYAEHRGVIPTRDRQTFYQSVAKCHVQMTALRLPKIGAIIRSPDAGYESGPLPGIGGPFDTAAAFFEAWADTVEFKWDKETITRMMQRGPISAERMVAIIDGFPRRIKAMAGRLSRHNEGPFPLCHGDFLHINIMVDEASFNVTGVIDWEDACTVPWELVAFPEFLQAMPPSFDLPQHYGWDGQPLGREARERWRERREYVEMVKSAERDSGGDDDLLSAHLGSDRSQALAYSYGAFTSTGKLGFYERVMEEMEKGV</sequence>
<accession>A0A4T0VU45</accession>
<evidence type="ECO:0000313" key="3">
    <source>
        <dbReference type="Proteomes" id="UP000305883"/>
    </source>
</evidence>
<dbReference type="AlphaFoldDB" id="A0A4T0VU45"/>
<gene>
    <name evidence="2" type="ORF">CH35J_008510</name>
</gene>
<dbReference type="Proteomes" id="UP000305883">
    <property type="component" value="Unassembled WGS sequence"/>
</dbReference>
<feature type="domain" description="Aminoglycoside phosphotransferase" evidence="1">
    <location>
        <begin position="54"/>
        <end position="298"/>
    </location>
</feature>
<dbReference type="InterPro" id="IPR051678">
    <property type="entry name" value="AGP_Transferase"/>
</dbReference>
<organism evidence="2 3">
    <name type="scientific">Colletotrichum higginsianum</name>
    <dbReference type="NCBI Taxonomy" id="80884"/>
    <lineage>
        <taxon>Eukaryota</taxon>
        <taxon>Fungi</taxon>
        <taxon>Dikarya</taxon>
        <taxon>Ascomycota</taxon>
        <taxon>Pezizomycotina</taxon>
        <taxon>Sordariomycetes</taxon>
        <taxon>Hypocreomycetidae</taxon>
        <taxon>Glomerellales</taxon>
        <taxon>Glomerellaceae</taxon>
        <taxon>Colletotrichum</taxon>
        <taxon>Colletotrichum destructivum species complex</taxon>
    </lineage>
</organism>
<dbReference type="Gene3D" id="3.90.1200.10">
    <property type="match status" value="1"/>
</dbReference>
<proteinExistence type="predicted"/>
<dbReference type="PANTHER" id="PTHR21310:SF37">
    <property type="entry name" value="AMINOGLYCOSIDE PHOSPHOTRANSFERASE DOMAIN-CONTAINING PROTEIN"/>
    <property type="match status" value="1"/>
</dbReference>